<proteinExistence type="predicted"/>
<reference evidence="1" key="1">
    <citation type="submission" date="2018-05" db="EMBL/GenBank/DDBJ databases">
        <authorList>
            <person name="Lanie J.A."/>
            <person name="Ng W.-L."/>
            <person name="Kazmierczak K.M."/>
            <person name="Andrzejewski T.M."/>
            <person name="Davidsen T.M."/>
            <person name="Wayne K.J."/>
            <person name="Tettelin H."/>
            <person name="Glass J.I."/>
            <person name="Rusch D."/>
            <person name="Podicherti R."/>
            <person name="Tsui H.-C.T."/>
            <person name="Winkler M.E."/>
        </authorList>
    </citation>
    <scope>NUCLEOTIDE SEQUENCE</scope>
</reference>
<protein>
    <submittedName>
        <fullName evidence="1">Uncharacterized protein</fullName>
    </submittedName>
</protein>
<accession>A0A382G5K2</accession>
<evidence type="ECO:0000313" key="1">
    <source>
        <dbReference type="EMBL" id="SVB70179.1"/>
    </source>
</evidence>
<gene>
    <name evidence="1" type="ORF">METZ01_LOCUS223033</name>
</gene>
<sequence length="267" mass="30833">MMRFKFHLTGILVFSFIFAQEEVVILSKKVGWDIDVHENRFYEIFPDEKGFMNAQIIQLSKNKFRVSIIKEIRGKNRRVRRYISLKEFASLQNHVNMQPEFTEEARTAMYKGMDFLRVAEIINGIPKPQYVVVNHSDGKLLKGSLIVAADNILHVQTPTNVEMVDLSEVDAMTYRTRMDEYDYLKPWLIGISGSVGFGLARLYNSQRSTIYNEYGVPRTDLKRYTEIYGIVLGLIFSSELFDAVSTLLTSADTIILSKAQYDKEKIK</sequence>
<name>A0A382G5K2_9ZZZZ</name>
<dbReference type="AlphaFoldDB" id="A0A382G5K2"/>
<dbReference type="EMBL" id="UINC01053544">
    <property type="protein sequence ID" value="SVB70179.1"/>
    <property type="molecule type" value="Genomic_DNA"/>
</dbReference>
<organism evidence="1">
    <name type="scientific">marine metagenome</name>
    <dbReference type="NCBI Taxonomy" id="408172"/>
    <lineage>
        <taxon>unclassified sequences</taxon>
        <taxon>metagenomes</taxon>
        <taxon>ecological metagenomes</taxon>
    </lineage>
</organism>